<sequence>MSNIQRVHRSFAVIPFLLLSLFICMHRAFADPNKYFNTSSLCMTGPHYTIFRTIDGAVLTSESENNRDCFIVFQTDSILKRFMLRFEKLALDCNDHLKVFDGSQPIGNHKVDLSCGSTHTDVGTIFTLTNFVTLEYTTDNSSPPENGFKLIITAYKDIQPLGLNCQDFECLNSFCISSNLTCDGVNHCGDNSDETSHASCIGSTLSSAVTAP</sequence>
<dbReference type="PANTHER" id="PTHR24652">
    <property type="entry name" value="LOW-DENSITY LIPOPROTEIN RECEPTOR CLASS A DOMAIN-CONTAINING PROTEIN 2"/>
    <property type="match status" value="1"/>
</dbReference>
<evidence type="ECO:0000256" key="3">
    <source>
        <dbReference type="PROSITE-ProRule" id="PRU00124"/>
    </source>
</evidence>
<evidence type="ECO:0000256" key="2">
    <source>
        <dbReference type="PROSITE-ProRule" id="PRU00059"/>
    </source>
</evidence>
<keyword evidence="1 3" id="KW-1015">Disulfide bond</keyword>
<dbReference type="PROSITE" id="PS50068">
    <property type="entry name" value="LDLRA_2"/>
    <property type="match status" value="1"/>
</dbReference>
<comment type="caution">
    <text evidence="6">The sequence shown here is derived from an EMBL/GenBank/DDBJ whole genome shotgun (WGS) entry which is preliminary data.</text>
</comment>
<dbReference type="InterPro" id="IPR036055">
    <property type="entry name" value="LDL_receptor-like_sf"/>
</dbReference>
<dbReference type="Gene3D" id="4.10.400.10">
    <property type="entry name" value="Low-density Lipoprotein Receptor"/>
    <property type="match status" value="1"/>
</dbReference>
<comment type="caution">
    <text evidence="3">Lacks conserved residue(s) required for the propagation of feature annotation.</text>
</comment>
<dbReference type="InterPro" id="IPR023415">
    <property type="entry name" value="LDLR_class-A_CS"/>
</dbReference>
<dbReference type="SUPFAM" id="SSF57424">
    <property type="entry name" value="LDL receptor-like module"/>
    <property type="match status" value="1"/>
</dbReference>
<dbReference type="SMART" id="SM00192">
    <property type="entry name" value="LDLa"/>
    <property type="match status" value="1"/>
</dbReference>
<dbReference type="CDD" id="cd00112">
    <property type="entry name" value="LDLa"/>
    <property type="match status" value="1"/>
</dbReference>
<dbReference type="Pfam" id="PF00057">
    <property type="entry name" value="Ldl_recept_a"/>
    <property type="match status" value="1"/>
</dbReference>
<dbReference type="Proteomes" id="UP001321473">
    <property type="component" value="Unassembled WGS sequence"/>
</dbReference>
<feature type="disulfide bond" evidence="3">
    <location>
        <begin position="170"/>
        <end position="188"/>
    </location>
</feature>
<evidence type="ECO:0000256" key="4">
    <source>
        <dbReference type="SAM" id="SignalP"/>
    </source>
</evidence>
<dbReference type="InterPro" id="IPR035914">
    <property type="entry name" value="Sperma_CUB_dom_sf"/>
</dbReference>
<name>A0AAQ4DIS5_AMBAM</name>
<dbReference type="InterPro" id="IPR002172">
    <property type="entry name" value="LDrepeatLR_classA_rpt"/>
</dbReference>
<reference evidence="6 7" key="1">
    <citation type="journal article" date="2023" name="Arcadia Sci">
        <title>De novo assembly of a long-read Amblyomma americanum tick genome.</title>
        <authorList>
            <person name="Chou S."/>
            <person name="Poskanzer K.E."/>
            <person name="Rollins M."/>
            <person name="Thuy-Boun P.S."/>
        </authorList>
    </citation>
    <scope>NUCLEOTIDE SEQUENCE [LARGE SCALE GENOMIC DNA]</scope>
    <source>
        <strain evidence="6">F_SG_1</strain>
        <tissue evidence="6">Salivary glands</tissue>
    </source>
</reference>
<dbReference type="PROSITE" id="PS01180">
    <property type="entry name" value="CUB"/>
    <property type="match status" value="1"/>
</dbReference>
<evidence type="ECO:0000256" key="1">
    <source>
        <dbReference type="ARBA" id="ARBA00023157"/>
    </source>
</evidence>
<keyword evidence="4" id="KW-0732">Signal</keyword>
<evidence type="ECO:0000259" key="5">
    <source>
        <dbReference type="PROSITE" id="PS01180"/>
    </source>
</evidence>
<feature type="signal peptide" evidence="4">
    <location>
        <begin position="1"/>
        <end position="30"/>
    </location>
</feature>
<keyword evidence="7" id="KW-1185">Reference proteome</keyword>
<feature type="chain" id="PRO_5043037216" description="CUB domain-containing protein" evidence="4">
    <location>
        <begin position="31"/>
        <end position="212"/>
    </location>
</feature>
<dbReference type="InterPro" id="IPR000859">
    <property type="entry name" value="CUB_dom"/>
</dbReference>
<dbReference type="PROSITE" id="PS01209">
    <property type="entry name" value="LDLRA_1"/>
    <property type="match status" value="1"/>
</dbReference>
<evidence type="ECO:0000313" key="6">
    <source>
        <dbReference type="EMBL" id="KAK8762365.1"/>
    </source>
</evidence>
<dbReference type="InterPro" id="IPR042333">
    <property type="entry name" value="LRAD2/Mig-13-like"/>
</dbReference>
<dbReference type="AlphaFoldDB" id="A0AAQ4DIS5"/>
<dbReference type="EMBL" id="JARKHS020030147">
    <property type="protein sequence ID" value="KAK8762365.1"/>
    <property type="molecule type" value="Genomic_DNA"/>
</dbReference>
<protein>
    <recommendedName>
        <fullName evidence="5">CUB domain-containing protein</fullName>
    </recommendedName>
</protein>
<organism evidence="6 7">
    <name type="scientific">Amblyomma americanum</name>
    <name type="common">Lone star tick</name>
    <dbReference type="NCBI Taxonomy" id="6943"/>
    <lineage>
        <taxon>Eukaryota</taxon>
        <taxon>Metazoa</taxon>
        <taxon>Ecdysozoa</taxon>
        <taxon>Arthropoda</taxon>
        <taxon>Chelicerata</taxon>
        <taxon>Arachnida</taxon>
        <taxon>Acari</taxon>
        <taxon>Parasitiformes</taxon>
        <taxon>Ixodida</taxon>
        <taxon>Ixodoidea</taxon>
        <taxon>Ixodidae</taxon>
        <taxon>Amblyomminae</taxon>
        <taxon>Amblyomma</taxon>
    </lineage>
</organism>
<evidence type="ECO:0000313" key="7">
    <source>
        <dbReference type="Proteomes" id="UP001321473"/>
    </source>
</evidence>
<proteinExistence type="predicted"/>
<dbReference type="PANTHER" id="PTHR24652:SF69">
    <property type="entry name" value="CUB DOMAIN-CONTAINING PROTEIN"/>
    <property type="match status" value="1"/>
</dbReference>
<gene>
    <name evidence="6" type="ORF">V5799_026369</name>
</gene>
<feature type="domain" description="CUB" evidence="5">
    <location>
        <begin position="42"/>
        <end position="155"/>
    </location>
</feature>
<dbReference type="SUPFAM" id="SSF49854">
    <property type="entry name" value="Spermadhesin, CUB domain"/>
    <property type="match status" value="1"/>
</dbReference>
<dbReference type="Gene3D" id="2.60.120.290">
    <property type="entry name" value="Spermadhesin, CUB domain"/>
    <property type="match status" value="1"/>
</dbReference>
<accession>A0AAQ4DIS5</accession>
<feature type="disulfide bond" evidence="2">
    <location>
        <begin position="42"/>
        <end position="69"/>
    </location>
</feature>